<evidence type="ECO:0000313" key="2">
    <source>
        <dbReference type="Proteomes" id="UP000774326"/>
    </source>
</evidence>
<dbReference type="EMBL" id="JAEUBG010005163">
    <property type="protein sequence ID" value="KAH3677566.1"/>
    <property type="molecule type" value="Genomic_DNA"/>
</dbReference>
<reference evidence="1" key="2">
    <citation type="submission" date="2021-01" db="EMBL/GenBank/DDBJ databases">
        <authorList>
            <person name="Schikora-Tamarit M.A."/>
        </authorList>
    </citation>
    <scope>NUCLEOTIDE SEQUENCE</scope>
    <source>
        <strain evidence="1">CBS2887</strain>
    </source>
</reference>
<dbReference type="Proteomes" id="UP000774326">
    <property type="component" value="Unassembled WGS sequence"/>
</dbReference>
<sequence>MIKHHTPSLENRDDGRSSKLEVPQLISPFNVISFLDTQHSGSNQHGTNTDDEHNAEFLRLDRNDHPDILTKDIQIRTNRHRVHSVIFTFDQAWLTNNTANRRMETMVILRGQSEHCDGAVIPVRR</sequence>
<comment type="caution">
    <text evidence="1">The sequence shown here is derived from an EMBL/GenBank/DDBJ whole genome shotgun (WGS) entry which is preliminary data.</text>
</comment>
<protein>
    <submittedName>
        <fullName evidence="1">Uncharacterized protein</fullName>
    </submittedName>
</protein>
<organism evidence="1 2">
    <name type="scientific">Wickerhamomyces pijperi</name>
    <name type="common">Yeast</name>
    <name type="synonym">Pichia pijperi</name>
    <dbReference type="NCBI Taxonomy" id="599730"/>
    <lineage>
        <taxon>Eukaryota</taxon>
        <taxon>Fungi</taxon>
        <taxon>Dikarya</taxon>
        <taxon>Ascomycota</taxon>
        <taxon>Saccharomycotina</taxon>
        <taxon>Saccharomycetes</taxon>
        <taxon>Phaffomycetales</taxon>
        <taxon>Wickerhamomycetaceae</taxon>
        <taxon>Wickerhamomyces</taxon>
    </lineage>
</organism>
<dbReference type="AlphaFoldDB" id="A0A9P8TG31"/>
<name>A0A9P8TG31_WICPI</name>
<evidence type="ECO:0000313" key="1">
    <source>
        <dbReference type="EMBL" id="KAH3677566.1"/>
    </source>
</evidence>
<gene>
    <name evidence="1" type="ORF">WICPIJ_008973</name>
</gene>
<reference evidence="1" key="1">
    <citation type="journal article" date="2021" name="Open Biol.">
        <title>Shared evolutionary footprints suggest mitochondrial oxidative damage underlies multiple complex I losses in fungi.</title>
        <authorList>
            <person name="Schikora-Tamarit M.A."/>
            <person name="Marcet-Houben M."/>
            <person name="Nosek J."/>
            <person name="Gabaldon T."/>
        </authorList>
    </citation>
    <scope>NUCLEOTIDE SEQUENCE</scope>
    <source>
        <strain evidence="1">CBS2887</strain>
    </source>
</reference>
<keyword evidence="2" id="KW-1185">Reference proteome</keyword>
<accession>A0A9P8TG31</accession>
<proteinExistence type="predicted"/>